<sequence>MKFSAASCSPPSQPFLFLNAIFFGFVKLQIPSPVLKARLKIDQTQRMSSSNSTPNIDDMCDDPAEIEGWLRQQVLGSGAFGVVTLWKHRDTGQKIAIKKCRWVDDPMLTPKHKERWTKEVEIMQRLQHPGVVKTLPVPPEMDRELRVELPLLCMEFCSKGDLRQVLNMAENCCGLSEAEIRSIVKDITSAVEYLHANKITHRDLKPDNIVLQEAENSRIIYKLIDLGYAKELDQSSMAASFVGTLQYLAPELFLSNKYSCTVDYWSLGLLTHEIITGVRPFLPQMSPAAWMKHVQKKAVDDICAFQTDDGGIVFSKQLFPENHISSTFQYHIEKWLRILLDWDPKRRGRLSADSDLMVFSMLNSILSKKIVPVFCVPMNCILSYEVDETTELATLQQWIARDTGLGVKDQELLFPRGTSPDPSMSADQCCLPLHDGTPWYLFVLQKDIFELPQVKPHIPTLVGQMVSDTKSVFEYQYQKRSWAQAVFFLQQEANLYCNFLRSHRAKMLSVLSKTCELGKLVQRVQQERQRTNSFKDLFITSLEFDVSKIADMKSNHLKDLCGVWNDTKSQLLRKIKMIEERVAKLETDAEAIGSIALQLQRSPFARIRISSNLDNLAEAGQNCYEALRRRNKEQRKVPQNNSEMARVVYNCLKHRDKLLHDQPFSDHLKQLMECQAGTDKVTKPMENCLLEISRLQEDITRAQIQRQEDLWLSAINGQVPPLVPSRGAIPKQLDIAKKGVALESESDTQTQSQIQGSLDLADNASSLMSQSTEVIKENQELRYMTQELMNKGYGLYKNILGLDFDERILRFAGVMPAKKRGNSFRVAESTTIKKRARRSSVQPDVEAKVRKISERPRSPAVSKLDPLQKPLEQREAGQIFTLGENLTGQLGLDSDEIDSKKRPAIVAGLSEAVAVSCGGMHTICLLKNGDVITFGCNDDGALGHKTGDDDPEFKPAKVELPGKAIQVTAGDSHSAALLEDGRVFAWGSFRDSSGVFGLTMTGNLKEETPVEMLTGNEIIKISSGDDHLVMLSSAGIVYTIGNGEQGQLGRVSERTASNKSSRHHKVQLLTPLPVDLHAHRRASSKIKCSNVWTGSWTTICQSDSDAKIYVFGLNNYYQIGLEEINNPQYLPALSERLSTKKWKKIAGGQHHTLCLDEEGVVYSFGRQDYGRLGLGQQNEPVREITPIPALQGIKCIDVACGNVSSFAVTEEGKVYSWGMGGTHLGIGGDEPVDVLEPQLMQGKALEKKAVISIGSGGQHTALVAREVPEIPA</sequence>
<protein>
    <recommendedName>
        <fullName evidence="3">IkappaB kinase</fullName>
        <ecNumber evidence="3">2.7.11.10</ecNumber>
    </recommendedName>
</protein>
<evidence type="ECO:0000256" key="13">
    <source>
        <dbReference type="ARBA" id="ARBA00048789"/>
    </source>
</evidence>
<evidence type="ECO:0000256" key="10">
    <source>
        <dbReference type="ARBA" id="ARBA00022777"/>
    </source>
</evidence>
<organism evidence="16 17">
    <name type="scientific">Cloeon dipterum</name>
    <dbReference type="NCBI Taxonomy" id="197152"/>
    <lineage>
        <taxon>Eukaryota</taxon>
        <taxon>Metazoa</taxon>
        <taxon>Ecdysozoa</taxon>
        <taxon>Arthropoda</taxon>
        <taxon>Hexapoda</taxon>
        <taxon>Insecta</taxon>
        <taxon>Pterygota</taxon>
        <taxon>Palaeoptera</taxon>
        <taxon>Ephemeroptera</taxon>
        <taxon>Pisciforma</taxon>
        <taxon>Baetidae</taxon>
        <taxon>Cloeon</taxon>
    </lineage>
</organism>
<dbReference type="InterPro" id="IPR058923">
    <property type="entry name" value="RCC1-like_dom"/>
</dbReference>
<feature type="domain" description="Protein kinase" evidence="15">
    <location>
        <begin position="69"/>
        <end position="359"/>
    </location>
</feature>
<evidence type="ECO:0000256" key="11">
    <source>
        <dbReference type="ARBA" id="ARBA00022840"/>
    </source>
</evidence>
<evidence type="ECO:0000256" key="12">
    <source>
        <dbReference type="ARBA" id="ARBA00023242"/>
    </source>
</evidence>
<keyword evidence="10" id="KW-0418">Kinase</keyword>
<proteinExistence type="predicted"/>
<keyword evidence="11" id="KW-0067">ATP-binding</keyword>
<feature type="repeat" description="RCC1" evidence="14">
    <location>
        <begin position="1159"/>
        <end position="1211"/>
    </location>
</feature>
<feature type="repeat" description="RCC1" evidence="14">
    <location>
        <begin position="929"/>
        <end position="980"/>
    </location>
</feature>
<dbReference type="FunFam" id="1.10.510.10:FF:000147">
    <property type="entry name" value="Inhibitor of nuclear factor kappa-B kinase subunit beta"/>
    <property type="match status" value="1"/>
</dbReference>
<dbReference type="Proteomes" id="UP000494165">
    <property type="component" value="Unassembled WGS sequence"/>
</dbReference>
<dbReference type="GO" id="GO:0005524">
    <property type="term" value="F:ATP binding"/>
    <property type="evidence" value="ECO:0007669"/>
    <property type="project" value="UniProtKB-KW"/>
</dbReference>
<dbReference type="Gene3D" id="1.20.1270.250">
    <property type="match status" value="1"/>
</dbReference>
<feature type="repeat" description="RCC1" evidence="14">
    <location>
        <begin position="1212"/>
        <end position="1266"/>
    </location>
</feature>
<comment type="subcellular location">
    <subcellularLocation>
        <location evidence="2">Cytoplasm</location>
    </subcellularLocation>
    <subcellularLocation>
        <location evidence="1">Nucleus</location>
    </subcellularLocation>
</comment>
<dbReference type="SUPFAM" id="SSF50985">
    <property type="entry name" value="RCC1/BLIP-II"/>
    <property type="match status" value="1"/>
</dbReference>
<evidence type="ECO:0000256" key="14">
    <source>
        <dbReference type="PROSITE-ProRule" id="PRU00235"/>
    </source>
</evidence>
<evidence type="ECO:0000259" key="15">
    <source>
        <dbReference type="PROSITE" id="PS50011"/>
    </source>
</evidence>
<dbReference type="InterPro" id="IPR041185">
    <property type="entry name" value="IKBKB_SDD"/>
</dbReference>
<dbReference type="InterPro" id="IPR009091">
    <property type="entry name" value="RCC1/BLIP-II"/>
</dbReference>
<dbReference type="Gene3D" id="2.130.10.30">
    <property type="entry name" value="Regulator of chromosome condensation 1/beta-lactamase-inhibitor protein II"/>
    <property type="match status" value="1"/>
</dbReference>
<evidence type="ECO:0000256" key="7">
    <source>
        <dbReference type="ARBA" id="ARBA00022679"/>
    </source>
</evidence>
<gene>
    <name evidence="16" type="ORF">CLODIP_2_CD14438</name>
</gene>
<keyword evidence="6" id="KW-0597">Phosphoprotein</keyword>
<dbReference type="SUPFAM" id="SSF56112">
    <property type="entry name" value="Protein kinase-like (PK-like)"/>
    <property type="match status" value="1"/>
</dbReference>
<evidence type="ECO:0000256" key="6">
    <source>
        <dbReference type="ARBA" id="ARBA00022553"/>
    </source>
</evidence>
<dbReference type="InterPro" id="IPR000408">
    <property type="entry name" value="Reg_chr_condens"/>
</dbReference>
<keyword evidence="17" id="KW-1185">Reference proteome</keyword>
<evidence type="ECO:0000256" key="2">
    <source>
        <dbReference type="ARBA" id="ARBA00004496"/>
    </source>
</evidence>
<evidence type="ECO:0000256" key="1">
    <source>
        <dbReference type="ARBA" id="ARBA00004123"/>
    </source>
</evidence>
<comment type="catalytic activity">
    <reaction evidence="13">
        <text>L-seryl-[I-kappa-B protein] + ATP = O-phospho-L-seryl-[I-kappa-B protein] + ADP + H(+)</text>
        <dbReference type="Rhea" id="RHEA:19073"/>
        <dbReference type="Rhea" id="RHEA-COMP:13698"/>
        <dbReference type="Rhea" id="RHEA-COMP:13699"/>
        <dbReference type="ChEBI" id="CHEBI:15378"/>
        <dbReference type="ChEBI" id="CHEBI:29999"/>
        <dbReference type="ChEBI" id="CHEBI:30616"/>
        <dbReference type="ChEBI" id="CHEBI:83421"/>
        <dbReference type="ChEBI" id="CHEBI:456216"/>
        <dbReference type="EC" id="2.7.11.10"/>
    </reaction>
</comment>
<feature type="repeat" description="RCC1" evidence="14">
    <location>
        <begin position="877"/>
        <end position="928"/>
    </location>
</feature>
<evidence type="ECO:0000313" key="16">
    <source>
        <dbReference type="EMBL" id="CAB3364273.1"/>
    </source>
</evidence>
<dbReference type="InterPro" id="IPR051180">
    <property type="entry name" value="IKK"/>
</dbReference>
<evidence type="ECO:0000256" key="5">
    <source>
        <dbReference type="ARBA" id="ARBA00022527"/>
    </source>
</evidence>
<dbReference type="GO" id="GO:0008384">
    <property type="term" value="F:IkappaB kinase activity"/>
    <property type="evidence" value="ECO:0007669"/>
    <property type="project" value="UniProtKB-EC"/>
</dbReference>
<dbReference type="AlphaFoldDB" id="A0A8S1C4T5"/>
<dbReference type="Gene3D" id="3.10.20.90">
    <property type="entry name" value="Phosphatidylinositol 3-kinase Catalytic Subunit, Chain A, domain 1"/>
    <property type="match status" value="1"/>
</dbReference>
<keyword evidence="5" id="KW-0723">Serine/threonine-protein kinase</keyword>
<dbReference type="Pfam" id="PF18397">
    <property type="entry name" value="IKBKB_SDD"/>
    <property type="match status" value="1"/>
</dbReference>
<dbReference type="PRINTS" id="PR00633">
    <property type="entry name" value="RCCNDNSATION"/>
</dbReference>
<evidence type="ECO:0000256" key="3">
    <source>
        <dbReference type="ARBA" id="ARBA00012442"/>
    </source>
</evidence>
<keyword evidence="7" id="KW-0808">Transferase</keyword>
<evidence type="ECO:0000256" key="9">
    <source>
        <dbReference type="ARBA" id="ARBA00022741"/>
    </source>
</evidence>
<name>A0A8S1C4T5_9INSE</name>
<feature type="repeat" description="RCC1" evidence="14">
    <location>
        <begin position="1035"/>
        <end position="1104"/>
    </location>
</feature>
<dbReference type="PROSITE" id="PS00626">
    <property type="entry name" value="RCC1_2"/>
    <property type="match status" value="4"/>
</dbReference>
<dbReference type="EMBL" id="CADEPI010000015">
    <property type="protein sequence ID" value="CAB3364273.1"/>
    <property type="molecule type" value="Genomic_DNA"/>
</dbReference>
<reference evidence="16 17" key="1">
    <citation type="submission" date="2020-04" db="EMBL/GenBank/DDBJ databases">
        <authorList>
            <person name="Alioto T."/>
            <person name="Alioto T."/>
            <person name="Gomez Garrido J."/>
        </authorList>
    </citation>
    <scope>NUCLEOTIDE SEQUENCE [LARGE SCALE GENOMIC DNA]</scope>
</reference>
<dbReference type="Pfam" id="PF00069">
    <property type="entry name" value="Pkinase"/>
    <property type="match status" value="1"/>
</dbReference>
<keyword evidence="9" id="KW-0547">Nucleotide-binding</keyword>
<dbReference type="Gene3D" id="1.10.510.10">
    <property type="entry name" value="Transferase(Phosphotransferase) domain 1"/>
    <property type="match status" value="1"/>
</dbReference>
<dbReference type="GO" id="GO:0008385">
    <property type="term" value="C:IkappaB kinase complex"/>
    <property type="evidence" value="ECO:0007669"/>
    <property type="project" value="TreeGrafter"/>
</dbReference>
<dbReference type="GO" id="GO:0045944">
    <property type="term" value="P:positive regulation of transcription by RNA polymerase II"/>
    <property type="evidence" value="ECO:0007669"/>
    <property type="project" value="TreeGrafter"/>
</dbReference>
<keyword evidence="8" id="KW-0677">Repeat</keyword>
<dbReference type="PANTHER" id="PTHR22969">
    <property type="entry name" value="IKB KINASE"/>
    <property type="match status" value="1"/>
</dbReference>
<dbReference type="PROSITE" id="PS00108">
    <property type="entry name" value="PROTEIN_KINASE_ST"/>
    <property type="match status" value="1"/>
</dbReference>
<evidence type="ECO:0000256" key="8">
    <source>
        <dbReference type="ARBA" id="ARBA00022737"/>
    </source>
</evidence>
<dbReference type="PROSITE" id="PS50012">
    <property type="entry name" value="RCC1_3"/>
    <property type="match status" value="7"/>
</dbReference>
<keyword evidence="12" id="KW-0539">Nucleus</keyword>
<keyword evidence="4" id="KW-0963">Cytoplasm</keyword>
<dbReference type="PROSITE" id="PS50011">
    <property type="entry name" value="PROTEIN_KINASE_DOM"/>
    <property type="match status" value="1"/>
</dbReference>
<dbReference type="PANTHER" id="PTHR22969:SF17">
    <property type="entry name" value="INHIBITOR OF NUCLEAR FACTOR KAPPA-B KINASE SUBUNIT BETA"/>
    <property type="match status" value="1"/>
</dbReference>
<evidence type="ECO:0000313" key="17">
    <source>
        <dbReference type="Proteomes" id="UP000494165"/>
    </source>
</evidence>
<feature type="repeat" description="RCC1" evidence="14">
    <location>
        <begin position="981"/>
        <end position="1034"/>
    </location>
</feature>
<feature type="repeat" description="RCC1" evidence="14">
    <location>
        <begin position="1106"/>
        <end position="1158"/>
    </location>
</feature>
<dbReference type="SMART" id="SM00220">
    <property type="entry name" value="S_TKc"/>
    <property type="match status" value="1"/>
</dbReference>
<evidence type="ECO:0000256" key="4">
    <source>
        <dbReference type="ARBA" id="ARBA00022490"/>
    </source>
</evidence>
<dbReference type="GO" id="GO:0005634">
    <property type="term" value="C:nucleus"/>
    <property type="evidence" value="ECO:0007669"/>
    <property type="project" value="UniProtKB-SubCell"/>
</dbReference>
<dbReference type="InterPro" id="IPR008271">
    <property type="entry name" value="Ser/Thr_kinase_AS"/>
</dbReference>
<dbReference type="GO" id="GO:0033209">
    <property type="term" value="P:tumor necrosis factor-mediated signaling pathway"/>
    <property type="evidence" value="ECO:0007669"/>
    <property type="project" value="TreeGrafter"/>
</dbReference>
<dbReference type="InterPro" id="IPR046375">
    <property type="entry name" value="IKBKB_SDD_sf"/>
</dbReference>
<dbReference type="InterPro" id="IPR011009">
    <property type="entry name" value="Kinase-like_dom_sf"/>
</dbReference>
<dbReference type="OrthoDB" id="267381at2759"/>
<accession>A0A8S1C4T5</accession>
<comment type="caution">
    <text evidence="16">The sequence shown here is derived from an EMBL/GenBank/DDBJ whole genome shotgun (WGS) entry which is preliminary data.</text>
</comment>
<dbReference type="Pfam" id="PF25390">
    <property type="entry name" value="WD40_RLD"/>
    <property type="match status" value="1"/>
</dbReference>
<dbReference type="CDD" id="cd17046">
    <property type="entry name" value="Ubl_IKKA_like"/>
    <property type="match status" value="1"/>
</dbReference>
<dbReference type="InterPro" id="IPR000719">
    <property type="entry name" value="Prot_kinase_dom"/>
</dbReference>
<dbReference type="EC" id="2.7.11.10" evidence="3"/>